<evidence type="ECO:0000256" key="5">
    <source>
        <dbReference type="ARBA" id="ARBA00023002"/>
    </source>
</evidence>
<dbReference type="GO" id="GO:0016702">
    <property type="term" value="F:oxidoreductase activity, acting on single donors with incorporation of molecular oxygen, incorporation of two atoms of oxygen"/>
    <property type="evidence" value="ECO:0007669"/>
    <property type="project" value="UniProtKB-ARBA"/>
</dbReference>
<dbReference type="Pfam" id="PF02900">
    <property type="entry name" value="LigB"/>
    <property type="match status" value="1"/>
</dbReference>
<dbReference type="OrthoDB" id="7396853at2759"/>
<name>A0A139AGM4_GONPJ</name>
<feature type="domain" description="Extradiol ring-cleavage dioxygenase class III enzyme subunit B" evidence="6">
    <location>
        <begin position="48"/>
        <end position="281"/>
    </location>
</feature>
<evidence type="ECO:0000256" key="4">
    <source>
        <dbReference type="ARBA" id="ARBA00022833"/>
    </source>
</evidence>
<organism evidence="7 8">
    <name type="scientific">Gonapodya prolifera (strain JEL478)</name>
    <name type="common">Monoblepharis prolifera</name>
    <dbReference type="NCBI Taxonomy" id="1344416"/>
    <lineage>
        <taxon>Eukaryota</taxon>
        <taxon>Fungi</taxon>
        <taxon>Fungi incertae sedis</taxon>
        <taxon>Chytridiomycota</taxon>
        <taxon>Chytridiomycota incertae sedis</taxon>
        <taxon>Monoblepharidomycetes</taxon>
        <taxon>Monoblepharidales</taxon>
        <taxon>Gonapodyaceae</taxon>
        <taxon>Gonapodya</taxon>
    </lineage>
</organism>
<dbReference type="OMA" id="AGPCFFM"/>
<keyword evidence="8" id="KW-1185">Reference proteome</keyword>
<evidence type="ECO:0000313" key="7">
    <source>
        <dbReference type="EMBL" id="KXS15563.1"/>
    </source>
</evidence>
<keyword evidence="7" id="KW-0223">Dioxygenase</keyword>
<comment type="cofactor">
    <cofactor evidence="1">
        <name>Zn(2+)</name>
        <dbReference type="ChEBI" id="CHEBI:29105"/>
    </cofactor>
</comment>
<dbReference type="EMBL" id="KQ965761">
    <property type="protein sequence ID" value="KXS15563.1"/>
    <property type="molecule type" value="Genomic_DNA"/>
</dbReference>
<dbReference type="GO" id="GO:0008198">
    <property type="term" value="F:ferrous iron binding"/>
    <property type="evidence" value="ECO:0007669"/>
    <property type="project" value="InterPro"/>
</dbReference>
<evidence type="ECO:0000256" key="1">
    <source>
        <dbReference type="ARBA" id="ARBA00001947"/>
    </source>
</evidence>
<reference evidence="7 8" key="1">
    <citation type="journal article" date="2015" name="Genome Biol. Evol.">
        <title>Phylogenomic analyses indicate that early fungi evolved digesting cell walls of algal ancestors of land plants.</title>
        <authorList>
            <person name="Chang Y."/>
            <person name="Wang S."/>
            <person name="Sekimoto S."/>
            <person name="Aerts A.L."/>
            <person name="Choi C."/>
            <person name="Clum A."/>
            <person name="LaButti K.M."/>
            <person name="Lindquist E.A."/>
            <person name="Yee Ngan C."/>
            <person name="Ohm R.A."/>
            <person name="Salamov A.A."/>
            <person name="Grigoriev I.V."/>
            <person name="Spatafora J.W."/>
            <person name="Berbee M.L."/>
        </authorList>
    </citation>
    <scope>NUCLEOTIDE SEQUENCE [LARGE SCALE GENOMIC DNA]</scope>
    <source>
        <strain evidence="7 8">JEL478</strain>
    </source>
</reference>
<accession>A0A139AGM4</accession>
<evidence type="ECO:0000256" key="2">
    <source>
        <dbReference type="ARBA" id="ARBA00007581"/>
    </source>
</evidence>
<keyword evidence="3" id="KW-0479">Metal-binding</keyword>
<evidence type="ECO:0000313" key="8">
    <source>
        <dbReference type="Proteomes" id="UP000070544"/>
    </source>
</evidence>
<comment type="similarity">
    <text evidence="2">Belongs to the DODA-type extradiol aromatic ring-opening dioxygenase family.</text>
</comment>
<keyword evidence="5" id="KW-0560">Oxidoreductase</keyword>
<keyword evidence="4" id="KW-0862">Zinc</keyword>
<protein>
    <submittedName>
        <fullName evidence="7">Extradiol aromatic ring-opening dioxygenase</fullName>
    </submittedName>
</protein>
<evidence type="ECO:0000259" key="6">
    <source>
        <dbReference type="Pfam" id="PF02900"/>
    </source>
</evidence>
<dbReference type="AlphaFoldDB" id="A0A139AGM4"/>
<dbReference type="InterPro" id="IPR004183">
    <property type="entry name" value="Xdiol_dOase_suB"/>
</dbReference>
<dbReference type="CDD" id="cd07363">
    <property type="entry name" value="45_DOPA_Dioxygenase"/>
    <property type="match status" value="1"/>
</dbReference>
<dbReference type="Gene3D" id="3.40.830.10">
    <property type="entry name" value="LigB-like"/>
    <property type="match status" value="1"/>
</dbReference>
<gene>
    <name evidence="7" type="ORF">M427DRAFT_56649</name>
</gene>
<proteinExistence type="inferred from homology"/>
<dbReference type="PIRSF" id="PIRSF006157">
    <property type="entry name" value="Doxgns_DODA"/>
    <property type="match status" value="1"/>
</dbReference>
<dbReference type="STRING" id="1344416.A0A139AGM4"/>
<evidence type="ECO:0000256" key="3">
    <source>
        <dbReference type="ARBA" id="ARBA00022723"/>
    </source>
</evidence>
<dbReference type="PANTHER" id="PTHR30096:SF0">
    <property type="entry name" value="4,5-DOPA DIOXYGENASE EXTRADIOL-LIKE PROTEIN"/>
    <property type="match status" value="1"/>
</dbReference>
<dbReference type="Proteomes" id="UP000070544">
    <property type="component" value="Unassembled WGS sequence"/>
</dbReference>
<dbReference type="SUPFAM" id="SSF53213">
    <property type="entry name" value="LigB-like"/>
    <property type="match status" value="1"/>
</dbReference>
<dbReference type="InterPro" id="IPR014436">
    <property type="entry name" value="Extradiol_dOase_DODA"/>
</dbReference>
<dbReference type="GO" id="GO:0008270">
    <property type="term" value="F:zinc ion binding"/>
    <property type="evidence" value="ECO:0007669"/>
    <property type="project" value="InterPro"/>
</dbReference>
<sequence>MSKFNRAPSLFVPHGGGPFPILEQGSPISKYMKSVWPHLLMNKSSNPTPPKAILLVTAHWEEPDDHPTGNSGHDGGPAISAGSRHELLFDYYGFPPETYKYKYPAAGSPEIAQKAFDLLKGAGFRPRLDTKRGWDHGVFVPMMLIRPEADIPIIQCSLLSTLNADEHIRLGQALEPLRDEGVAIVGSGYSFHNMRLFRATGFGAGKLPDDMTKKLKEFGEGLKQACTVASPEERVKQLTEWAKIPGGRIAHEREEHLLPLLVCAGAAGNDSGKLVWEEVSTPTPPVHSYIWE</sequence>
<dbReference type="PANTHER" id="PTHR30096">
    <property type="entry name" value="4,5-DOPA DIOXYGENASE EXTRADIOL-LIKE PROTEIN"/>
    <property type="match status" value="1"/>
</dbReference>